<feature type="region of interest" description="Disordered" evidence="1">
    <location>
        <begin position="66"/>
        <end position="100"/>
    </location>
</feature>
<gene>
    <name evidence="3" type="ORF">TKK_012002</name>
</gene>
<proteinExistence type="predicted"/>
<evidence type="ECO:0000313" key="4">
    <source>
        <dbReference type="Proteomes" id="UP001627154"/>
    </source>
</evidence>
<evidence type="ECO:0000256" key="2">
    <source>
        <dbReference type="SAM" id="SignalP"/>
    </source>
</evidence>
<sequence>MGKVHLREAAVVLLAFLQMGLCGPSSDLMSDYGNESQEGQLPGASDELAMKRNSLLSIPPEALLLDSRERRSNTPAGSSFIRFGRSGSSNGGAISPPHTRSDVIIRYGRDGAAGPNSRLTRLRQERMRKMARLALLCAESRSQQDDYAMSSTEDKILREICRDTPLHPTVPDFV</sequence>
<dbReference type="Proteomes" id="UP001627154">
    <property type="component" value="Unassembled WGS sequence"/>
</dbReference>
<keyword evidence="2" id="KW-0732">Signal</keyword>
<evidence type="ECO:0000256" key="1">
    <source>
        <dbReference type="SAM" id="MobiDB-lite"/>
    </source>
</evidence>
<organism evidence="3 4">
    <name type="scientific">Trichogramma kaykai</name>
    <dbReference type="NCBI Taxonomy" id="54128"/>
    <lineage>
        <taxon>Eukaryota</taxon>
        <taxon>Metazoa</taxon>
        <taxon>Ecdysozoa</taxon>
        <taxon>Arthropoda</taxon>
        <taxon>Hexapoda</taxon>
        <taxon>Insecta</taxon>
        <taxon>Pterygota</taxon>
        <taxon>Neoptera</taxon>
        <taxon>Endopterygota</taxon>
        <taxon>Hymenoptera</taxon>
        <taxon>Apocrita</taxon>
        <taxon>Proctotrupomorpha</taxon>
        <taxon>Chalcidoidea</taxon>
        <taxon>Trichogrammatidae</taxon>
        <taxon>Trichogramma</taxon>
    </lineage>
</organism>
<feature type="chain" id="PRO_5044878460" evidence="2">
    <location>
        <begin position="23"/>
        <end position="174"/>
    </location>
</feature>
<comment type="caution">
    <text evidence="3">The sequence shown here is derived from an EMBL/GenBank/DDBJ whole genome shotgun (WGS) entry which is preliminary data.</text>
</comment>
<accession>A0ABD2WKY4</accession>
<keyword evidence="4" id="KW-1185">Reference proteome</keyword>
<feature type="signal peptide" evidence="2">
    <location>
        <begin position="1"/>
        <end position="22"/>
    </location>
</feature>
<protein>
    <submittedName>
        <fullName evidence="3">Uncharacterized protein</fullName>
    </submittedName>
</protein>
<reference evidence="3 4" key="1">
    <citation type="journal article" date="2024" name="bioRxiv">
        <title>A reference genome for Trichogramma kaykai: A tiny desert-dwelling parasitoid wasp with competing sex-ratio distorters.</title>
        <authorList>
            <person name="Culotta J."/>
            <person name="Lindsey A.R."/>
        </authorList>
    </citation>
    <scope>NUCLEOTIDE SEQUENCE [LARGE SCALE GENOMIC DNA]</scope>
    <source>
        <strain evidence="3 4">KSX58</strain>
    </source>
</reference>
<feature type="compositionally biased region" description="Low complexity" evidence="1">
    <location>
        <begin position="77"/>
        <end position="92"/>
    </location>
</feature>
<dbReference type="AlphaFoldDB" id="A0ABD2WKY4"/>
<evidence type="ECO:0000313" key="3">
    <source>
        <dbReference type="EMBL" id="KAL3393751.1"/>
    </source>
</evidence>
<name>A0ABD2WKY4_9HYME</name>
<dbReference type="EMBL" id="JBJJXI010000096">
    <property type="protein sequence ID" value="KAL3393751.1"/>
    <property type="molecule type" value="Genomic_DNA"/>
</dbReference>